<evidence type="ECO:0000256" key="7">
    <source>
        <dbReference type="ARBA" id="ARBA00035105"/>
    </source>
</evidence>
<proteinExistence type="predicted"/>
<dbReference type="InterPro" id="IPR002999">
    <property type="entry name" value="Tudor"/>
</dbReference>
<dbReference type="PROSITE" id="PS50304">
    <property type="entry name" value="TUDOR"/>
    <property type="match status" value="1"/>
</dbReference>
<dbReference type="CDD" id="cd14282">
    <property type="entry name" value="UBA_TDRD3"/>
    <property type="match status" value="1"/>
</dbReference>
<dbReference type="Pfam" id="PF08585">
    <property type="entry name" value="RMI1_N_C"/>
    <property type="match status" value="1"/>
</dbReference>
<dbReference type="InterPro" id="IPR047379">
    <property type="entry name" value="Tudor_TDRD3"/>
</dbReference>
<dbReference type="Gene3D" id="1.10.8.10">
    <property type="entry name" value="DNA helicase RuvA subunit, C-terminal domain"/>
    <property type="match status" value="1"/>
</dbReference>
<evidence type="ECO:0000256" key="1">
    <source>
        <dbReference type="ARBA" id="ARBA00004123"/>
    </source>
</evidence>
<dbReference type="InterPro" id="IPR009060">
    <property type="entry name" value="UBA-like_sf"/>
</dbReference>
<evidence type="ECO:0000256" key="3">
    <source>
        <dbReference type="ARBA" id="ARBA00013421"/>
    </source>
</evidence>
<dbReference type="Pfam" id="PF00567">
    <property type="entry name" value="TUDOR"/>
    <property type="match status" value="1"/>
</dbReference>
<feature type="domain" description="Tudor" evidence="10">
    <location>
        <begin position="660"/>
        <end position="720"/>
    </location>
</feature>
<dbReference type="FunFam" id="1.10.8.10:FF:000038">
    <property type="entry name" value="tudor domain-containing protein 3 isoform X1"/>
    <property type="match status" value="1"/>
</dbReference>
<dbReference type="SUPFAM" id="SSF46934">
    <property type="entry name" value="UBA-like"/>
    <property type="match status" value="1"/>
</dbReference>
<feature type="region of interest" description="Disordered" evidence="8">
    <location>
        <begin position="730"/>
        <end position="757"/>
    </location>
</feature>
<dbReference type="PROSITE" id="PS50030">
    <property type="entry name" value="UBA"/>
    <property type="match status" value="1"/>
</dbReference>
<dbReference type="InterPro" id="IPR013894">
    <property type="entry name" value="RMI1_OB"/>
</dbReference>
<dbReference type="GO" id="GO:0005737">
    <property type="term" value="C:cytoplasm"/>
    <property type="evidence" value="ECO:0007669"/>
    <property type="project" value="UniProtKB-SubCell"/>
</dbReference>
<keyword evidence="6" id="KW-0539">Nucleus</keyword>
<evidence type="ECO:0000256" key="5">
    <source>
        <dbReference type="ARBA" id="ARBA00022853"/>
    </source>
</evidence>
<evidence type="ECO:0000256" key="4">
    <source>
        <dbReference type="ARBA" id="ARBA00022490"/>
    </source>
</evidence>
<dbReference type="SUPFAM" id="SSF63748">
    <property type="entry name" value="Tudor/PWWP/MBT"/>
    <property type="match status" value="1"/>
</dbReference>
<keyword evidence="5" id="KW-0156">Chromatin regulator</keyword>
<feature type="compositionally biased region" description="Basic and acidic residues" evidence="8">
    <location>
        <begin position="282"/>
        <end position="292"/>
    </location>
</feature>
<feature type="region of interest" description="Disordered" evidence="8">
    <location>
        <begin position="260"/>
        <end position="292"/>
    </location>
</feature>
<feature type="compositionally biased region" description="Polar residues" evidence="8">
    <location>
        <begin position="532"/>
        <end position="545"/>
    </location>
</feature>
<feature type="compositionally biased region" description="Basic and acidic residues" evidence="8">
    <location>
        <begin position="730"/>
        <end position="739"/>
    </location>
</feature>
<dbReference type="GO" id="GO:0005634">
    <property type="term" value="C:nucleus"/>
    <property type="evidence" value="ECO:0007669"/>
    <property type="project" value="UniProtKB-SubCell"/>
</dbReference>
<evidence type="ECO:0000256" key="2">
    <source>
        <dbReference type="ARBA" id="ARBA00004496"/>
    </source>
</evidence>
<feature type="non-terminal residue" evidence="11">
    <location>
        <position position="1"/>
    </location>
</feature>
<keyword evidence="12" id="KW-1185">Reference proteome</keyword>
<dbReference type="InterPro" id="IPR015940">
    <property type="entry name" value="UBA"/>
</dbReference>
<gene>
    <name evidence="11" type="ORF">JRQ81_017615</name>
</gene>
<dbReference type="FunFam" id="2.30.30.140:FF:000046">
    <property type="entry name" value="tudor domain-containing protein 3 isoform X1"/>
    <property type="match status" value="1"/>
</dbReference>
<dbReference type="EMBL" id="JAPFRF010000008">
    <property type="protein sequence ID" value="KAJ7324595.1"/>
    <property type="molecule type" value="Genomic_DNA"/>
</dbReference>
<accession>A0A9Q1B0N9</accession>
<dbReference type="InterPro" id="IPR042470">
    <property type="entry name" value="RMI1_N_C_sf"/>
</dbReference>
<reference evidence="11" key="1">
    <citation type="journal article" date="2023" name="DNA Res.">
        <title>Chromosome-level genome assembly of Phrynocephalus forsythii using third-generation DNA sequencing and Hi-C analysis.</title>
        <authorList>
            <person name="Qi Y."/>
            <person name="Zhao W."/>
            <person name="Zhao Y."/>
            <person name="Niu C."/>
            <person name="Cao S."/>
            <person name="Zhang Y."/>
        </authorList>
    </citation>
    <scope>NUCLEOTIDE SEQUENCE</scope>
    <source>
        <tissue evidence="11">Muscle</tissue>
    </source>
</reference>
<keyword evidence="4" id="KW-0963">Cytoplasm</keyword>
<dbReference type="Gene3D" id="2.30.30.140">
    <property type="match status" value="1"/>
</dbReference>
<evidence type="ECO:0000256" key="8">
    <source>
        <dbReference type="SAM" id="MobiDB-lite"/>
    </source>
</evidence>
<feature type="compositionally biased region" description="Polar residues" evidence="8">
    <location>
        <begin position="269"/>
        <end position="280"/>
    </location>
</feature>
<evidence type="ECO:0000259" key="10">
    <source>
        <dbReference type="PROSITE" id="PS50304"/>
    </source>
</evidence>
<dbReference type="CDD" id="cd20413">
    <property type="entry name" value="Tudor_TDRD3"/>
    <property type="match status" value="1"/>
</dbReference>
<protein>
    <recommendedName>
        <fullName evidence="3">Tudor domain-containing protein 3</fullName>
    </recommendedName>
</protein>
<dbReference type="GO" id="GO:0006325">
    <property type="term" value="P:chromatin organization"/>
    <property type="evidence" value="ECO:0007669"/>
    <property type="project" value="UniProtKB-KW"/>
</dbReference>
<dbReference type="FunFam" id="2.40.50.770:FF:000001">
    <property type="entry name" value="Tudor domain-containing protein 3"/>
    <property type="match status" value="1"/>
</dbReference>
<feature type="compositionally biased region" description="Basic and acidic residues" evidence="8">
    <location>
        <begin position="480"/>
        <end position="495"/>
    </location>
</feature>
<evidence type="ECO:0000313" key="12">
    <source>
        <dbReference type="Proteomes" id="UP001142489"/>
    </source>
</evidence>
<dbReference type="Gene3D" id="2.40.50.770">
    <property type="entry name" value="RecQ-mediated genome instability protein Rmi1, C-terminal domain"/>
    <property type="match status" value="1"/>
</dbReference>
<dbReference type="PANTHER" id="PTHR13681">
    <property type="entry name" value="SURVIVAL OF MOTOR NEURON-RELATED-SPLICING FACTOR 30-RELATED"/>
    <property type="match status" value="1"/>
</dbReference>
<dbReference type="InterPro" id="IPR041915">
    <property type="entry name" value="UBA_TDRD3"/>
</dbReference>
<dbReference type="Proteomes" id="UP001142489">
    <property type="component" value="Unassembled WGS sequence"/>
</dbReference>
<feature type="domain" description="UBA" evidence="9">
    <location>
        <begin position="305"/>
        <end position="345"/>
    </location>
</feature>
<dbReference type="SMART" id="SM00333">
    <property type="entry name" value="TUDOR"/>
    <property type="match status" value="1"/>
</dbReference>
<dbReference type="AlphaFoldDB" id="A0A9Q1B0N9"/>
<dbReference type="OrthoDB" id="434939at2759"/>
<comment type="function">
    <text evidence="7">Scaffolding protein that specifically recognizes and binds dimethylarginine-containing proteins. Plays a role in the regulation of translation of target mRNAs by binding Arg/Gly-rich motifs (GAR) in dimethylarginine-containing proteins. In nucleus, acts as a coactivator: recognizes and binds asymmetric dimethylation on the core histone tails associated with transcriptional activation (H3R17me2a and H4R3me2a) and recruits proteins at these arginine-methylated loci. In cytoplasm, acts as an antiviral factor that participates in the assembly of stress granules together with G3BP1.</text>
</comment>
<comment type="caution">
    <text evidence="11">The sequence shown here is derived from an EMBL/GenBank/DDBJ whole genome shotgun (WGS) entry which is preliminary data.</text>
</comment>
<feature type="compositionally biased region" description="Basic and acidic residues" evidence="8">
    <location>
        <begin position="431"/>
        <end position="450"/>
    </location>
</feature>
<evidence type="ECO:0000256" key="6">
    <source>
        <dbReference type="ARBA" id="ARBA00023242"/>
    </source>
</evidence>
<feature type="compositionally biased region" description="Basic and acidic residues" evidence="8">
    <location>
        <begin position="504"/>
        <end position="513"/>
    </location>
</feature>
<dbReference type="PANTHER" id="PTHR13681:SF24">
    <property type="entry name" value="TUDOR DOMAIN-CONTAINING PROTEIN 3"/>
    <property type="match status" value="1"/>
</dbReference>
<dbReference type="SMART" id="SM00165">
    <property type="entry name" value="UBA"/>
    <property type="match status" value="1"/>
</dbReference>
<sequence length="757" mass="84728">LWGRAGGGGGGGAAAAAAAMAERGPASTLSESGWYLSDEGIEACTSSSDKVNIHDTIVIALNTDLRAIGKKFLPNDINGGKVEKLEGPCVLQIQKVRNISAPKDNEESQAAPRMLRLQMTDGHTNCTAIEYNYMSKISLNTPPGTKIKLLGIVEVKNGFLLLDDSNTVILGGEVEHLIEKWELQRSLSKHNRSNIGTEGGPPPFVPFGQKCISQQQVDSKELDRRKTLQVTSVTKPVGDNDEFEKQRTAAIAEVAKSKETKTFGGGGSSTRSNLNANVGGSRSREVFQKEKVKPEGKNEGVYRELVDEKALKHITEMGFSKEAARQALMDNSNNLEASLNFLLNSNKQMTVQGPPLRGKGKGRGRTRPEDEEELGNARPSAPSTFHNVTLNTLNRCCFSLLEPKLQHQGQHRVPNNEQNGIKLYNHQRHVPRNESRQPRNEKPPRFQRDHKVSRHSTEGSGLLRDRGSERQNSLGPDQWAEERNKCDTLYPRKDPTYSTAVHSSDIHFRRRDNPVPNKQGKTTSLVEMKENSVGQDPADNNNQKQGTRENQIHHPDNFYDKRTLMLTNEAFTSLKNEQHFGMNIDYQNCIRTAHFSSIQNGDLEHFPKGRRVGLIKMPAPNVATSFDVKTYYDTCPKKRSGPIKPEKILEPSISGDYGKSWQPGDECFALYWEDNKFYRAEIEALHSSGTTAVVKFCDYGNYEEVLLSNIKPIQADSWEEEEMAYEQTLEFRRGGDGQPRRSTRPTQQFYQPPRARN</sequence>
<evidence type="ECO:0000313" key="11">
    <source>
        <dbReference type="EMBL" id="KAJ7324595.1"/>
    </source>
</evidence>
<dbReference type="Pfam" id="PF22562">
    <property type="entry name" value="UBA_7"/>
    <property type="match status" value="1"/>
</dbReference>
<comment type="subcellular location">
    <subcellularLocation>
        <location evidence="2">Cytoplasm</location>
    </subcellularLocation>
    <subcellularLocation>
        <location evidence="1">Nucleus</location>
    </subcellularLocation>
</comment>
<feature type="region of interest" description="Disordered" evidence="8">
    <location>
        <begin position="346"/>
        <end position="386"/>
    </location>
</feature>
<name>A0A9Q1B0N9_9SAUR</name>
<feature type="region of interest" description="Disordered" evidence="8">
    <location>
        <begin position="425"/>
        <end position="554"/>
    </location>
</feature>
<dbReference type="SMART" id="SM01161">
    <property type="entry name" value="DUF1767"/>
    <property type="match status" value="1"/>
</dbReference>
<organism evidence="11 12">
    <name type="scientific">Phrynocephalus forsythii</name>
    <dbReference type="NCBI Taxonomy" id="171643"/>
    <lineage>
        <taxon>Eukaryota</taxon>
        <taxon>Metazoa</taxon>
        <taxon>Chordata</taxon>
        <taxon>Craniata</taxon>
        <taxon>Vertebrata</taxon>
        <taxon>Euteleostomi</taxon>
        <taxon>Lepidosauria</taxon>
        <taxon>Squamata</taxon>
        <taxon>Bifurcata</taxon>
        <taxon>Unidentata</taxon>
        <taxon>Episquamata</taxon>
        <taxon>Toxicofera</taxon>
        <taxon>Iguania</taxon>
        <taxon>Acrodonta</taxon>
        <taxon>Agamidae</taxon>
        <taxon>Agaminae</taxon>
        <taxon>Phrynocephalus</taxon>
    </lineage>
</organism>
<evidence type="ECO:0000259" key="9">
    <source>
        <dbReference type="PROSITE" id="PS50030"/>
    </source>
</evidence>